<dbReference type="EC" id="1.13.11.11" evidence="2"/>
<evidence type="ECO:0000313" key="3">
    <source>
        <dbReference type="Proteomes" id="UP000289340"/>
    </source>
</evidence>
<dbReference type="InterPro" id="IPR009743">
    <property type="entry name" value="Hs1pro-1_C"/>
</dbReference>
<dbReference type="PANTHER" id="PTHR34795">
    <property type="entry name" value="NEMATODE RESISTANCE PROTEIN-LIKE HSPRO1"/>
    <property type="match status" value="1"/>
</dbReference>
<reference evidence="2 3" key="1">
    <citation type="submission" date="2018-09" db="EMBL/GenBank/DDBJ databases">
        <title>A high-quality reference genome of wild soybean provides a powerful tool to mine soybean genomes.</title>
        <authorList>
            <person name="Xie M."/>
            <person name="Chung C.Y.L."/>
            <person name="Li M.-W."/>
            <person name="Wong F.-L."/>
            <person name="Chan T.-F."/>
            <person name="Lam H.-M."/>
        </authorList>
    </citation>
    <scope>NUCLEOTIDE SEQUENCE [LARGE SCALE GENOMIC DNA]</scope>
    <source>
        <strain evidence="3">cv. W05</strain>
        <tissue evidence="2">Hypocotyl of etiolated seedlings</tissue>
    </source>
</reference>
<keyword evidence="3" id="KW-1185">Reference proteome</keyword>
<dbReference type="GO" id="GO:0004833">
    <property type="term" value="F:L-tryptophan 2,3-dioxygenase activity"/>
    <property type="evidence" value="ECO:0007669"/>
    <property type="project" value="UniProtKB-EC"/>
</dbReference>
<comment type="caution">
    <text evidence="2">The sequence shown here is derived from an EMBL/GenBank/DDBJ whole genome shotgun (WGS) entry which is preliminary data.</text>
</comment>
<dbReference type="Pfam" id="PF07014">
    <property type="entry name" value="Hs1pro-1_C"/>
    <property type="match status" value="1"/>
</dbReference>
<dbReference type="AlphaFoldDB" id="A0A445GCZ2"/>
<protein>
    <submittedName>
        <fullName evidence="2">Nematode resistance protein-like HSPRO2</fullName>
        <ecNumber evidence="2">1.13.11.11</ecNumber>
    </submittedName>
</protein>
<dbReference type="GO" id="GO:0020037">
    <property type="term" value="F:heme binding"/>
    <property type="evidence" value="ECO:0007669"/>
    <property type="project" value="InterPro"/>
</dbReference>
<evidence type="ECO:0000259" key="1">
    <source>
        <dbReference type="Pfam" id="PF07014"/>
    </source>
</evidence>
<dbReference type="InterPro" id="IPR038759">
    <property type="entry name" value="HSPRO1/HSPRO2"/>
</dbReference>
<sequence length="175" mass="20572">MCKLNEIHLLKTTSYDERLENHENHALHWIVKSWIHTSQKVLERIADAVLSITFKKVAEDYYVVERIWKLLTEVEDLHLMMDPNNFLRLKNQLSVKSCSDETASFCFRSKELVELTKMCRDLRHKVSEILEVEVDPKGGSRIQEAVMKLYVSKNAFEKVHLLQAIEELSIKILEF</sequence>
<evidence type="ECO:0000313" key="2">
    <source>
        <dbReference type="EMBL" id="RZB59071.1"/>
    </source>
</evidence>
<dbReference type="InterPro" id="IPR037217">
    <property type="entry name" value="Trp/Indoleamine_2_3_dOase-like"/>
</dbReference>
<dbReference type="GO" id="GO:0019441">
    <property type="term" value="P:L-tryptophan catabolic process to kynurenine"/>
    <property type="evidence" value="ECO:0007669"/>
    <property type="project" value="InterPro"/>
</dbReference>
<name>A0A445GCZ2_GLYSO</name>
<feature type="domain" description="Hs1pro-1 C-terminal" evidence="1">
    <location>
        <begin position="1"/>
        <end position="168"/>
    </location>
</feature>
<dbReference type="Proteomes" id="UP000289340">
    <property type="component" value="Chromosome 16"/>
</dbReference>
<keyword evidence="2" id="KW-0560">Oxidoreductase</keyword>
<dbReference type="SUPFAM" id="SSF140959">
    <property type="entry name" value="Indolic compounds 2,3-dioxygenase-like"/>
    <property type="match status" value="1"/>
</dbReference>
<organism evidence="2 3">
    <name type="scientific">Glycine soja</name>
    <name type="common">Wild soybean</name>
    <dbReference type="NCBI Taxonomy" id="3848"/>
    <lineage>
        <taxon>Eukaryota</taxon>
        <taxon>Viridiplantae</taxon>
        <taxon>Streptophyta</taxon>
        <taxon>Embryophyta</taxon>
        <taxon>Tracheophyta</taxon>
        <taxon>Spermatophyta</taxon>
        <taxon>Magnoliopsida</taxon>
        <taxon>eudicotyledons</taxon>
        <taxon>Gunneridae</taxon>
        <taxon>Pentapetalae</taxon>
        <taxon>rosids</taxon>
        <taxon>fabids</taxon>
        <taxon>Fabales</taxon>
        <taxon>Fabaceae</taxon>
        <taxon>Papilionoideae</taxon>
        <taxon>50 kb inversion clade</taxon>
        <taxon>NPAAA clade</taxon>
        <taxon>indigoferoid/millettioid clade</taxon>
        <taxon>Phaseoleae</taxon>
        <taxon>Glycine</taxon>
        <taxon>Glycine subgen. Soja</taxon>
    </lineage>
</organism>
<accession>A0A445GCZ2</accession>
<dbReference type="GO" id="GO:0046872">
    <property type="term" value="F:metal ion binding"/>
    <property type="evidence" value="ECO:0007669"/>
    <property type="project" value="InterPro"/>
</dbReference>
<proteinExistence type="predicted"/>
<gene>
    <name evidence="2" type="ORF">D0Y65_042395</name>
</gene>
<dbReference type="EMBL" id="QZWG01000016">
    <property type="protein sequence ID" value="RZB59071.1"/>
    <property type="molecule type" value="Genomic_DNA"/>
</dbReference>
<dbReference type="PANTHER" id="PTHR34795:SF1">
    <property type="entry name" value="NEMATODE RESISTANCE PROTEIN-LIKE HSPRO1"/>
    <property type="match status" value="1"/>
</dbReference>